<dbReference type="Pfam" id="PF10543">
    <property type="entry name" value="ORF6N"/>
    <property type="match status" value="1"/>
</dbReference>
<evidence type="ECO:0000259" key="1">
    <source>
        <dbReference type="Pfam" id="PF10543"/>
    </source>
</evidence>
<accession>A0A4S4G7Y6</accession>
<evidence type="ECO:0000313" key="2">
    <source>
        <dbReference type="EMBL" id="THG38998.1"/>
    </source>
</evidence>
<dbReference type="Proteomes" id="UP000308978">
    <property type="component" value="Unassembled WGS sequence"/>
</dbReference>
<evidence type="ECO:0000313" key="3">
    <source>
        <dbReference type="Proteomes" id="UP000308978"/>
    </source>
</evidence>
<dbReference type="AlphaFoldDB" id="A0A4S4G7Y6"/>
<reference evidence="2 3" key="1">
    <citation type="submission" date="2019-04" db="EMBL/GenBank/DDBJ databases">
        <title>Microbes associate with the intestines of laboratory mice.</title>
        <authorList>
            <person name="Navarre W."/>
            <person name="Wong E."/>
            <person name="Huang K.C."/>
            <person name="Tropini C."/>
            <person name="Ng K."/>
            <person name="Yu B."/>
        </authorList>
    </citation>
    <scope>NUCLEOTIDE SEQUENCE [LARGE SCALE GENOMIC DNA]</scope>
    <source>
        <strain evidence="2 3">NM80_B27</strain>
    </source>
</reference>
<comment type="caution">
    <text evidence="2">The sequence shown here is derived from an EMBL/GenBank/DDBJ whole genome shotgun (WGS) entry which is preliminary data.</text>
</comment>
<feature type="domain" description="KilA-N DNA-binding" evidence="1">
    <location>
        <begin position="18"/>
        <end position="55"/>
    </location>
</feature>
<gene>
    <name evidence="2" type="ORF">E5986_01540</name>
</gene>
<dbReference type="RefSeq" id="WP_136432720.1">
    <property type="nucleotide sequence ID" value="NZ_SSTJ01000001.1"/>
</dbReference>
<proteinExistence type="predicted"/>
<sequence length="66" mass="7316">MVNDLASAVVGADLTKFIHVIRGRHVVVDCDLAALHGVETKVFNQAAKRNIARFRIKIGNNRIKYA</sequence>
<dbReference type="InterPro" id="IPR018873">
    <property type="entry name" value="KilA-N_DNA-bd_domain"/>
</dbReference>
<organism evidence="2 3">
    <name type="scientific">Adlercreutzia caecimuris</name>
    <dbReference type="NCBI Taxonomy" id="671266"/>
    <lineage>
        <taxon>Bacteria</taxon>
        <taxon>Bacillati</taxon>
        <taxon>Actinomycetota</taxon>
        <taxon>Coriobacteriia</taxon>
        <taxon>Eggerthellales</taxon>
        <taxon>Eggerthellaceae</taxon>
        <taxon>Adlercreutzia</taxon>
    </lineage>
</organism>
<name>A0A4S4G7Y6_9ACTN</name>
<dbReference type="EMBL" id="SSTJ01000001">
    <property type="protein sequence ID" value="THG38998.1"/>
    <property type="molecule type" value="Genomic_DNA"/>
</dbReference>
<protein>
    <submittedName>
        <fullName evidence="2">ORF6N domain-containing protein</fullName>
    </submittedName>
</protein>